<dbReference type="CDD" id="cd06259">
    <property type="entry name" value="YdcF-like"/>
    <property type="match status" value="1"/>
</dbReference>
<evidence type="ECO:0000313" key="3">
    <source>
        <dbReference type="Proteomes" id="UP000186218"/>
    </source>
</evidence>
<dbReference type="OrthoDB" id="9782395at2"/>
<organism evidence="2 3">
    <name type="scientific">Williamsia sterculiae</name>
    <dbReference type="NCBI Taxonomy" id="1344003"/>
    <lineage>
        <taxon>Bacteria</taxon>
        <taxon>Bacillati</taxon>
        <taxon>Actinomycetota</taxon>
        <taxon>Actinomycetes</taxon>
        <taxon>Mycobacteriales</taxon>
        <taxon>Nocardiaceae</taxon>
        <taxon>Williamsia</taxon>
    </lineage>
</organism>
<dbReference type="InterPro" id="IPR003848">
    <property type="entry name" value="DUF218"/>
</dbReference>
<keyword evidence="3" id="KW-1185">Reference proteome</keyword>
<name>A0A1N7CJ27_9NOCA</name>
<dbReference type="Proteomes" id="UP000186218">
    <property type="component" value="Unassembled WGS sequence"/>
</dbReference>
<protein>
    <submittedName>
        <fullName evidence="2">DUF218 domain-containing protein</fullName>
    </submittedName>
</protein>
<gene>
    <name evidence="2" type="ORF">SAMN05445060_0172</name>
</gene>
<evidence type="ECO:0000259" key="1">
    <source>
        <dbReference type="Pfam" id="PF02698"/>
    </source>
</evidence>
<evidence type="ECO:0000313" key="2">
    <source>
        <dbReference type="EMBL" id="SIR63599.1"/>
    </source>
</evidence>
<dbReference type="Pfam" id="PF02698">
    <property type="entry name" value="DUF218"/>
    <property type="match status" value="1"/>
</dbReference>
<dbReference type="PANTHER" id="PTHR30336:SF6">
    <property type="entry name" value="INTEGRAL MEMBRANE PROTEIN"/>
    <property type="match status" value="1"/>
</dbReference>
<dbReference type="PANTHER" id="PTHR30336">
    <property type="entry name" value="INNER MEMBRANE PROTEIN, PROBABLE PERMEASE"/>
    <property type="match status" value="1"/>
</dbReference>
<proteinExistence type="predicted"/>
<feature type="domain" description="DUF218" evidence="1">
    <location>
        <begin position="39"/>
        <end position="156"/>
    </location>
</feature>
<dbReference type="GO" id="GO:0005886">
    <property type="term" value="C:plasma membrane"/>
    <property type="evidence" value="ECO:0007669"/>
    <property type="project" value="TreeGrafter"/>
</dbReference>
<dbReference type="InterPro" id="IPR051599">
    <property type="entry name" value="Cell_Envelope_Assoc"/>
</dbReference>
<dbReference type="EMBL" id="FTNT01000001">
    <property type="protein sequence ID" value="SIR63599.1"/>
    <property type="molecule type" value="Genomic_DNA"/>
</dbReference>
<accession>A0A1N7CJ27</accession>
<reference evidence="2 3" key="1">
    <citation type="submission" date="2017-01" db="EMBL/GenBank/DDBJ databases">
        <authorList>
            <person name="Mah S.A."/>
            <person name="Swanson W.J."/>
            <person name="Moy G.W."/>
            <person name="Vacquier V.D."/>
        </authorList>
    </citation>
    <scope>NUCLEOTIDE SEQUENCE [LARGE SCALE GENOMIC DNA]</scope>
    <source>
        <strain evidence="2 3">CPCC 203464</strain>
    </source>
</reference>
<dbReference type="AlphaFoldDB" id="A0A1N7CJ27"/>
<sequence>MLITYLVVEVVVTVAGTWVFAASSGRVHPVSSAPVVPTAIVLGSKVTDGEPLSYLRGRLDTAAELYRTGRVRTLLDSGNGGSPVGDEVAVMRTALLARGIPGDRIVDDGLGLDTAASCRRAHDVYGVRRAVVVTQDFHVGRAVALCRTAGIDASGVVADCACATWTVLRNHLRELLLARPRALVSALSW</sequence>